<comment type="caution">
    <text evidence="3">The sequence shown here is derived from an EMBL/GenBank/DDBJ whole genome shotgun (WGS) entry which is preliminary data.</text>
</comment>
<dbReference type="InterPro" id="IPR002121">
    <property type="entry name" value="HRDC_dom"/>
</dbReference>
<dbReference type="Pfam" id="PF14493">
    <property type="entry name" value="HTH_40"/>
    <property type="match status" value="1"/>
</dbReference>
<reference evidence="3 4" key="1">
    <citation type="submission" date="2024-05" db="EMBL/GenBank/DDBJ databases">
        <title>Genome Sequence and Characterization of the New Strain Purple Sulfur Bacterium of Genus Thioalkalicoccus.</title>
        <authorList>
            <person name="Bryantseva I.A."/>
            <person name="Kyndt J.A."/>
            <person name="Imhoff J.F."/>
        </authorList>
    </citation>
    <scope>NUCLEOTIDE SEQUENCE [LARGE SCALE GENOMIC DNA]</scope>
    <source>
        <strain evidence="3 4">Um2</strain>
    </source>
</reference>
<accession>A0ABV4BL93</accession>
<evidence type="ECO:0000313" key="4">
    <source>
        <dbReference type="Proteomes" id="UP001564408"/>
    </source>
</evidence>
<sequence length="206" mass="22606">WERLRGRRRELAAELGLAPYMVFNDVTLGEMVRYRPRTADELGGLTGVGAVKLERFGAAFLAVLAAHEAEHGRPADLPSLPETLYRPPPRPRPQDLGLTATVRETLDLVRAGLTLEDVAAHRGLKLVTIHGHLARGIEEGEIELRDAVALADDEIRTIQKAFAQLAPDAPEALKPVYDELQGRYDYGILRCVRAAMARALEKGGMA</sequence>
<organism evidence="3 4">
    <name type="scientific">Thioalkalicoccus limnaeus</name>
    <dbReference type="NCBI Taxonomy" id="120681"/>
    <lineage>
        <taxon>Bacteria</taxon>
        <taxon>Pseudomonadati</taxon>
        <taxon>Pseudomonadota</taxon>
        <taxon>Gammaproteobacteria</taxon>
        <taxon>Chromatiales</taxon>
        <taxon>Chromatiaceae</taxon>
        <taxon>Thioalkalicoccus</taxon>
    </lineage>
</organism>
<dbReference type="RefSeq" id="WP_369668638.1">
    <property type="nucleotide sequence ID" value="NZ_JBDKXB010000058.1"/>
</dbReference>
<gene>
    <name evidence="3" type="ORF">ABC977_17845</name>
</gene>
<evidence type="ECO:0000259" key="2">
    <source>
        <dbReference type="PROSITE" id="PS50967"/>
    </source>
</evidence>
<evidence type="ECO:0000256" key="1">
    <source>
        <dbReference type="SAM" id="MobiDB-lite"/>
    </source>
</evidence>
<dbReference type="SMART" id="SM00341">
    <property type="entry name" value="HRDC"/>
    <property type="match status" value="1"/>
</dbReference>
<protein>
    <submittedName>
        <fullName evidence="3">Helix-turn-helix domain-containing protein</fullName>
    </submittedName>
</protein>
<dbReference type="PROSITE" id="PS50967">
    <property type="entry name" value="HRDC"/>
    <property type="match status" value="1"/>
</dbReference>
<feature type="non-terminal residue" evidence="3">
    <location>
        <position position="1"/>
    </location>
</feature>
<feature type="region of interest" description="Disordered" evidence="1">
    <location>
        <begin position="72"/>
        <end position="96"/>
    </location>
</feature>
<dbReference type="InterPro" id="IPR029491">
    <property type="entry name" value="Helicase_HTH"/>
</dbReference>
<evidence type="ECO:0000313" key="3">
    <source>
        <dbReference type="EMBL" id="MEY6434258.1"/>
    </source>
</evidence>
<dbReference type="Proteomes" id="UP001564408">
    <property type="component" value="Unassembled WGS sequence"/>
</dbReference>
<proteinExistence type="predicted"/>
<dbReference type="Gene3D" id="1.10.150.80">
    <property type="entry name" value="HRDC domain"/>
    <property type="match status" value="1"/>
</dbReference>
<name>A0ABV4BL93_9GAMM</name>
<feature type="domain" description="HRDC" evidence="2">
    <location>
        <begin position="1"/>
        <end position="74"/>
    </location>
</feature>
<dbReference type="Pfam" id="PF00570">
    <property type="entry name" value="HRDC"/>
    <property type="match status" value="1"/>
</dbReference>
<keyword evidence="4" id="KW-1185">Reference proteome</keyword>
<dbReference type="EMBL" id="JBDKXB010000058">
    <property type="protein sequence ID" value="MEY6434258.1"/>
    <property type="molecule type" value="Genomic_DNA"/>
</dbReference>
<dbReference type="SUPFAM" id="SSF47819">
    <property type="entry name" value="HRDC-like"/>
    <property type="match status" value="1"/>
</dbReference>
<dbReference type="InterPro" id="IPR044876">
    <property type="entry name" value="HRDC_dom_sf"/>
</dbReference>
<dbReference type="InterPro" id="IPR010997">
    <property type="entry name" value="HRDC-like_sf"/>
</dbReference>